<organism evidence="2 3">
    <name type="scientific">Agrocybe chaxingu</name>
    <dbReference type="NCBI Taxonomy" id="84603"/>
    <lineage>
        <taxon>Eukaryota</taxon>
        <taxon>Fungi</taxon>
        <taxon>Dikarya</taxon>
        <taxon>Basidiomycota</taxon>
        <taxon>Agaricomycotina</taxon>
        <taxon>Agaricomycetes</taxon>
        <taxon>Agaricomycetidae</taxon>
        <taxon>Agaricales</taxon>
        <taxon>Agaricineae</taxon>
        <taxon>Strophariaceae</taxon>
        <taxon>Agrocybe</taxon>
    </lineage>
</organism>
<feature type="compositionally biased region" description="Acidic residues" evidence="1">
    <location>
        <begin position="354"/>
        <end position="378"/>
    </location>
</feature>
<evidence type="ECO:0000313" key="2">
    <source>
        <dbReference type="EMBL" id="KAJ3516177.1"/>
    </source>
</evidence>
<dbReference type="OrthoDB" id="2537769at2759"/>
<dbReference type="PANTHER" id="PTHR36452">
    <property type="entry name" value="CHROMOSOME 12, WHOLE GENOME SHOTGUN SEQUENCE"/>
    <property type="match status" value="1"/>
</dbReference>
<dbReference type="Pfam" id="PF09365">
    <property type="entry name" value="DUF2461"/>
    <property type="match status" value="2"/>
</dbReference>
<accession>A0A9W8TFH1</accession>
<comment type="caution">
    <text evidence="2">The sequence shown here is derived from an EMBL/GenBank/DDBJ whole genome shotgun (WGS) entry which is preliminary data.</text>
</comment>
<name>A0A9W8TFH1_9AGAR</name>
<evidence type="ECO:0000256" key="1">
    <source>
        <dbReference type="SAM" id="MobiDB-lite"/>
    </source>
</evidence>
<feature type="compositionally biased region" description="Basic residues" evidence="1">
    <location>
        <begin position="83"/>
        <end position="105"/>
    </location>
</feature>
<dbReference type="EMBL" id="JANKHO010000064">
    <property type="protein sequence ID" value="KAJ3516177.1"/>
    <property type="molecule type" value="Genomic_DNA"/>
</dbReference>
<dbReference type="PANTHER" id="PTHR36452:SF1">
    <property type="entry name" value="DUF2461 DOMAIN-CONTAINING PROTEIN"/>
    <property type="match status" value="1"/>
</dbReference>
<feature type="compositionally biased region" description="Basic and acidic residues" evidence="1">
    <location>
        <begin position="57"/>
        <end position="67"/>
    </location>
</feature>
<dbReference type="InterPro" id="IPR012808">
    <property type="entry name" value="CHP02453"/>
</dbReference>
<evidence type="ECO:0008006" key="4">
    <source>
        <dbReference type="Google" id="ProtNLM"/>
    </source>
</evidence>
<proteinExistence type="predicted"/>
<reference evidence="2" key="1">
    <citation type="submission" date="2022-07" db="EMBL/GenBank/DDBJ databases">
        <title>Genome Sequence of Agrocybe chaxingu.</title>
        <authorList>
            <person name="Buettner E."/>
        </authorList>
    </citation>
    <scope>NUCLEOTIDE SEQUENCE</scope>
    <source>
        <strain evidence="2">MP-N11</strain>
    </source>
</reference>
<gene>
    <name evidence="2" type="ORF">NLJ89_g1281</name>
</gene>
<feature type="compositionally biased region" description="Basic residues" evidence="1">
    <location>
        <begin position="1"/>
        <end position="13"/>
    </location>
</feature>
<keyword evidence="3" id="KW-1185">Reference proteome</keyword>
<feature type="compositionally biased region" description="Acidic residues" evidence="1">
    <location>
        <begin position="69"/>
        <end position="79"/>
    </location>
</feature>
<dbReference type="AlphaFoldDB" id="A0A9W8TFH1"/>
<feature type="region of interest" description="Disordered" evidence="1">
    <location>
        <begin position="1"/>
        <end position="123"/>
    </location>
</feature>
<feature type="compositionally biased region" description="Acidic residues" evidence="1">
    <location>
        <begin position="47"/>
        <end position="56"/>
    </location>
</feature>
<feature type="compositionally biased region" description="Acidic residues" evidence="1">
    <location>
        <begin position="109"/>
        <end position="121"/>
    </location>
</feature>
<feature type="region of interest" description="Disordered" evidence="1">
    <location>
        <begin position="351"/>
        <end position="378"/>
    </location>
</feature>
<protein>
    <recommendedName>
        <fullName evidence="4">DUF2461 domain-containing protein</fullName>
    </recommendedName>
</protein>
<sequence>MKILPKKPLKKNRHYDGEDDVAESKFFNDGKGTNKTRSTRAKKKLEDEEEYQDDQEEPRRSGKRVYDSDALDEESDLEDAYGKKRKWKSTPRSSPKKVRSPKKKRKTEDEDEEDYEDDLPDGQEIVGKVIQAPRTGRVPPGQISQNTLDFLYNLKKPECNDRQWFKLHEPVYRQAEQEWKDFVEAFTDLLIEVDSQIPHLPPKDVIHRIYRDMRFSNDKTPYKKALSASFSRSGRKGIFAGYHIANILRNPQRLRRIISSPDFVKYFGKPEPHPKGEQQNIFGQEGELKTAPKGIDKDHKDIDLLKCRSFCVSYRFPDSEVLSPDFKDKLAAVSQVLMPFVHCLNDMMTIMSTEDGDDSDNGDEEQGEDGEEEQAGED</sequence>
<dbReference type="Proteomes" id="UP001148786">
    <property type="component" value="Unassembled WGS sequence"/>
</dbReference>
<evidence type="ECO:0000313" key="3">
    <source>
        <dbReference type="Proteomes" id="UP001148786"/>
    </source>
</evidence>